<organism evidence="3">
    <name type="scientific">Caenorhabditis brenneri</name>
    <name type="common">Nematode worm</name>
    <dbReference type="NCBI Taxonomy" id="135651"/>
    <lineage>
        <taxon>Eukaryota</taxon>
        <taxon>Metazoa</taxon>
        <taxon>Ecdysozoa</taxon>
        <taxon>Nematoda</taxon>
        <taxon>Chromadorea</taxon>
        <taxon>Rhabditida</taxon>
        <taxon>Rhabditina</taxon>
        <taxon>Rhabditomorpha</taxon>
        <taxon>Rhabditoidea</taxon>
        <taxon>Rhabditidae</taxon>
        <taxon>Peloderinae</taxon>
        <taxon>Caenorhabditis</taxon>
    </lineage>
</organism>
<dbReference type="InParanoid" id="G0P608"/>
<name>G0P608_CAEBE</name>
<reference evidence="3" key="1">
    <citation type="submission" date="2011-07" db="EMBL/GenBank/DDBJ databases">
        <authorList>
            <consortium name="Caenorhabditis brenneri Sequencing and Analysis Consortium"/>
            <person name="Wilson R.K."/>
        </authorList>
    </citation>
    <scope>NUCLEOTIDE SEQUENCE [LARGE SCALE GENOMIC DNA]</scope>
    <source>
        <strain evidence="3">PB2801</strain>
    </source>
</reference>
<dbReference type="EMBL" id="GL380092">
    <property type="protein sequence ID" value="EGT46175.1"/>
    <property type="molecule type" value="Genomic_DNA"/>
</dbReference>
<dbReference type="Proteomes" id="UP000008068">
    <property type="component" value="Unassembled WGS sequence"/>
</dbReference>
<dbReference type="AlphaFoldDB" id="G0P608"/>
<sequence>MDGGRISRFMRQFRRSFQGRRHHQDALRVEEWLEKAQEEQSETPGEPAGGDGVEAIFEEYAQSTSGSPRFNPEVGTVAAYAKAREQHVRAENRRRAEAMEEAEGLNPIEEKKEKEDEEQNNQFDRPLQPEETLIRPPMISPVVHNVFLPPGAGVQYFLWTTDNIIEWLLQFYPNDHVMHIIRQDEIIGVQLYSCFLDPETSQDWCDLNGISDGSATRIRMVLGKIHNIFYKYDNTRVRWNR</sequence>
<dbReference type="eggNOG" id="ENOG502TIRT">
    <property type="taxonomic scope" value="Eukaryota"/>
</dbReference>
<keyword evidence="3" id="KW-1185">Reference proteome</keyword>
<feature type="region of interest" description="Disordered" evidence="1">
    <location>
        <begin position="90"/>
        <end position="125"/>
    </location>
</feature>
<accession>G0P608</accession>
<evidence type="ECO:0000256" key="1">
    <source>
        <dbReference type="SAM" id="MobiDB-lite"/>
    </source>
</evidence>
<evidence type="ECO:0000313" key="3">
    <source>
        <dbReference type="Proteomes" id="UP000008068"/>
    </source>
</evidence>
<evidence type="ECO:0000313" key="2">
    <source>
        <dbReference type="EMBL" id="EGT46175.1"/>
    </source>
</evidence>
<gene>
    <name evidence="2" type="ORF">CAEBREN_01231</name>
</gene>
<dbReference type="OrthoDB" id="5875172at2759"/>
<feature type="region of interest" description="Disordered" evidence="1">
    <location>
        <begin position="33"/>
        <end position="52"/>
    </location>
</feature>
<dbReference type="HOGENOM" id="CLU_1152615_0_0_1"/>
<protein>
    <submittedName>
        <fullName evidence="2">Uncharacterized protein</fullName>
    </submittedName>
</protein>
<proteinExistence type="predicted"/>